<dbReference type="Proteomes" id="UP000250123">
    <property type="component" value="Chromosome SHEWBE"/>
</dbReference>
<dbReference type="OrthoDB" id="9794575at2"/>
<evidence type="ECO:0000313" key="1">
    <source>
        <dbReference type="EMBL" id="SQH77488.1"/>
    </source>
</evidence>
<name>A0A330M5S9_9GAMM</name>
<dbReference type="Gene3D" id="3.40.50.2000">
    <property type="entry name" value="Glycogen Phosphorylase B"/>
    <property type="match status" value="1"/>
</dbReference>
<sequence>MRTATIEKFQPDITFVCHYFPPNDTVGIRRVLFWVEYFSNQGKKVLVITTAKMNSEGIYNLFNENVLVVEYDFFSVKCLSRQKNNYSKPKVSRSKNKSWTSFLFDCLLKLKRKVVNPFLGQLFDPRLINCFGFSIRIKLGLLLSGFDSVCFKKTTIISTAPPWPMHLLGITLAEKYNAKLYLDYRDPFSSNHMFSSTFSKFEKKIDKYLCGKAMGVFSVSDSWVKYYSNYSEKVYLLRNGFDTSQMCKNVSTKEITITSNDTPLRIGYFGSVEHKERLPVLLLDFLRNNKPNIILEFYGTYGLVSEYVKEFPEVKPFISLNGKVKYEECLEIMQSVDINLLSETSCGESLSHRGVMPTKLYEYIGAKKPILALISHQSDMVEVLHQSGLLFSLVKDISDLEHCLSVKYIQSFEYNIEHDFIESLSRQSVAVKLGDYVF</sequence>
<dbReference type="SUPFAM" id="SSF53756">
    <property type="entry name" value="UDP-Glycosyltransferase/glycogen phosphorylase"/>
    <property type="match status" value="1"/>
</dbReference>
<organism evidence="1 2">
    <name type="scientific">Shewanella benthica</name>
    <dbReference type="NCBI Taxonomy" id="43661"/>
    <lineage>
        <taxon>Bacteria</taxon>
        <taxon>Pseudomonadati</taxon>
        <taxon>Pseudomonadota</taxon>
        <taxon>Gammaproteobacteria</taxon>
        <taxon>Alteromonadales</taxon>
        <taxon>Shewanellaceae</taxon>
        <taxon>Shewanella</taxon>
    </lineage>
</organism>
<gene>
    <name evidence="1" type="ORF">SHEWBE_3525</name>
</gene>
<reference evidence="2" key="1">
    <citation type="submission" date="2018-06" db="EMBL/GenBank/DDBJ databases">
        <authorList>
            <person name="Cea G.-C."/>
            <person name="William W."/>
        </authorList>
    </citation>
    <scope>NUCLEOTIDE SEQUENCE [LARGE SCALE GENOMIC DNA]</scope>
    <source>
        <strain evidence="2">DB21MT-2</strain>
    </source>
</reference>
<dbReference type="AlphaFoldDB" id="A0A330M5S9"/>
<dbReference type="KEGG" id="sbk:SHEWBE_3525"/>
<evidence type="ECO:0000313" key="2">
    <source>
        <dbReference type="Proteomes" id="UP000250123"/>
    </source>
</evidence>
<proteinExistence type="predicted"/>
<protein>
    <recommendedName>
        <fullName evidence="3">Glycosyltransferase subfamily 4-like N-terminal domain-containing protein</fullName>
    </recommendedName>
</protein>
<dbReference type="RefSeq" id="WP_112353357.1">
    <property type="nucleotide sequence ID" value="NZ_LS483452.1"/>
</dbReference>
<dbReference type="EMBL" id="LS483452">
    <property type="protein sequence ID" value="SQH77488.1"/>
    <property type="molecule type" value="Genomic_DNA"/>
</dbReference>
<accession>A0A330M5S9</accession>
<evidence type="ECO:0008006" key="3">
    <source>
        <dbReference type="Google" id="ProtNLM"/>
    </source>
</evidence>